<feature type="repeat" description="PPR" evidence="4">
    <location>
        <begin position="140"/>
        <end position="174"/>
    </location>
</feature>
<comment type="similarity">
    <text evidence="1">Belongs to the PPR family. P subfamily.</text>
</comment>
<evidence type="ECO:0000313" key="5">
    <source>
        <dbReference type="EMBL" id="KAG2621131.1"/>
    </source>
</evidence>
<evidence type="ECO:0000256" key="1">
    <source>
        <dbReference type="ARBA" id="ARBA00007626"/>
    </source>
</evidence>
<dbReference type="Pfam" id="PF01535">
    <property type="entry name" value="PPR"/>
    <property type="match status" value="2"/>
</dbReference>
<dbReference type="FunFam" id="1.25.40.10:FF:000253">
    <property type="entry name" value="Pentatricopeptide repeat-containing protein"/>
    <property type="match status" value="1"/>
</dbReference>
<comment type="caution">
    <text evidence="5">The sequence shown here is derived from an EMBL/GenBank/DDBJ whole genome shotgun (WGS) entry which is preliminary data.</text>
</comment>
<dbReference type="FunFam" id="1.25.40.10:FF:000991">
    <property type="entry name" value="Pentatricopeptide repeat-containing protein mitochondrial"/>
    <property type="match status" value="1"/>
</dbReference>
<evidence type="ECO:0000256" key="2">
    <source>
        <dbReference type="ARBA" id="ARBA00022737"/>
    </source>
</evidence>
<keyword evidence="3" id="KW-0809">Transit peptide</keyword>
<dbReference type="NCBIfam" id="TIGR00756">
    <property type="entry name" value="PPR"/>
    <property type="match status" value="3"/>
</dbReference>
<dbReference type="InterPro" id="IPR002885">
    <property type="entry name" value="PPR_rpt"/>
</dbReference>
<evidence type="ECO:0008006" key="7">
    <source>
        <dbReference type="Google" id="ProtNLM"/>
    </source>
</evidence>
<dbReference type="InterPro" id="IPR011990">
    <property type="entry name" value="TPR-like_helical_dom_sf"/>
</dbReference>
<dbReference type="PROSITE" id="PS51375">
    <property type="entry name" value="PPR"/>
    <property type="match status" value="3"/>
</dbReference>
<gene>
    <name evidence="5" type="ORF">PVAP13_3NG220800</name>
</gene>
<dbReference type="OrthoDB" id="1908178at2759"/>
<evidence type="ECO:0000256" key="4">
    <source>
        <dbReference type="PROSITE-ProRule" id="PRU00708"/>
    </source>
</evidence>
<dbReference type="Gene3D" id="1.25.40.10">
    <property type="entry name" value="Tetratricopeptide repeat domain"/>
    <property type="match status" value="3"/>
</dbReference>
<feature type="repeat" description="PPR" evidence="4">
    <location>
        <begin position="209"/>
        <end position="243"/>
    </location>
</feature>
<dbReference type="GO" id="GO:0003729">
    <property type="term" value="F:mRNA binding"/>
    <property type="evidence" value="ECO:0007669"/>
    <property type="project" value="UniProtKB-ARBA"/>
</dbReference>
<name>A0A8T0UAR6_PANVG</name>
<dbReference type="EMBL" id="CM029042">
    <property type="protein sequence ID" value="KAG2621131.1"/>
    <property type="molecule type" value="Genomic_DNA"/>
</dbReference>
<protein>
    <recommendedName>
        <fullName evidence="7">Pentatricopeptide repeat-containing protein</fullName>
    </recommendedName>
</protein>
<dbReference type="Proteomes" id="UP000823388">
    <property type="component" value="Chromosome 3N"/>
</dbReference>
<evidence type="ECO:0000256" key="3">
    <source>
        <dbReference type="ARBA" id="ARBA00022946"/>
    </source>
</evidence>
<dbReference type="FunFam" id="1.25.40.10:FF:000651">
    <property type="entry name" value="Pentatricopeptide repeat-containing protein mitochondrial"/>
    <property type="match status" value="1"/>
</dbReference>
<dbReference type="Pfam" id="PF13041">
    <property type="entry name" value="PPR_2"/>
    <property type="match status" value="1"/>
</dbReference>
<feature type="repeat" description="PPR" evidence="4">
    <location>
        <begin position="349"/>
        <end position="383"/>
    </location>
</feature>
<evidence type="ECO:0000313" key="6">
    <source>
        <dbReference type="Proteomes" id="UP000823388"/>
    </source>
</evidence>
<reference evidence="5" key="1">
    <citation type="submission" date="2020-05" db="EMBL/GenBank/DDBJ databases">
        <title>WGS assembly of Panicum virgatum.</title>
        <authorList>
            <person name="Lovell J.T."/>
            <person name="Jenkins J."/>
            <person name="Shu S."/>
            <person name="Juenger T.E."/>
            <person name="Schmutz J."/>
        </authorList>
    </citation>
    <scope>NUCLEOTIDE SEQUENCE</scope>
    <source>
        <strain evidence="5">AP13</strain>
    </source>
</reference>
<organism evidence="5 6">
    <name type="scientific">Panicum virgatum</name>
    <name type="common">Blackwell switchgrass</name>
    <dbReference type="NCBI Taxonomy" id="38727"/>
    <lineage>
        <taxon>Eukaryota</taxon>
        <taxon>Viridiplantae</taxon>
        <taxon>Streptophyta</taxon>
        <taxon>Embryophyta</taxon>
        <taxon>Tracheophyta</taxon>
        <taxon>Spermatophyta</taxon>
        <taxon>Magnoliopsida</taxon>
        <taxon>Liliopsida</taxon>
        <taxon>Poales</taxon>
        <taxon>Poaceae</taxon>
        <taxon>PACMAD clade</taxon>
        <taxon>Panicoideae</taxon>
        <taxon>Panicodae</taxon>
        <taxon>Paniceae</taxon>
        <taxon>Panicinae</taxon>
        <taxon>Panicum</taxon>
        <taxon>Panicum sect. Hiantes</taxon>
    </lineage>
</organism>
<dbReference type="PANTHER" id="PTHR45717">
    <property type="entry name" value="OS12G0527900 PROTEIN"/>
    <property type="match status" value="1"/>
</dbReference>
<dbReference type="AlphaFoldDB" id="A0A8T0UAR6"/>
<dbReference type="PANTHER" id="PTHR45717:SF45">
    <property type="entry name" value="OS12G0527900 PROTEIN"/>
    <property type="match status" value="1"/>
</dbReference>
<keyword evidence="2" id="KW-0677">Repeat</keyword>
<accession>A0A8T0UAR6</accession>
<proteinExistence type="inferred from homology"/>
<keyword evidence="6" id="KW-1185">Reference proteome</keyword>
<dbReference type="GO" id="GO:0005739">
    <property type="term" value="C:mitochondrion"/>
    <property type="evidence" value="ECO:0007669"/>
    <property type="project" value="TreeGrafter"/>
</dbReference>
<sequence>MLARRLASPFAAAATARLLSAAAPEDSYAGGRGGGAGRGDTLGKRLLKLIYPKRSAVVVLRRWAEEGRTVQKYQLNRVVRDLRKYGRFKHALEICEWMRTQPEMRLLPGDHAVHLDLVAKVRGLASAEKFFEDMPERAKAPSTCNALLHAYVQHGVREKAEAMLVEMARAGYLTCALPFNHMMSLYMASGELEWVPEMIKELRRYTVPDLVTYNIWLTYCSKKNSVKGAEKVFDLMKDDRVVPDWMTFSLLASIYINAGLHVKGRDALVEMEKRASRKERAAYSSLLTLYASLSDRGNLDRVWNKMKLIFRKSSDTEYKCMLTSLTRFDDIAEAENIYREWESASGTRDSRIPNTILSYYIKNGMIEKAESFLSHIVEKRVKPSYSTWELFVWGYLSNNKADKVLECLEKALSSVEKWEPNHELAMAIFSHVEKTGDIETAEKILVMFRDAGYITTEMYNSVLRTYAKAELMPLIVEERMEQDKVTMDEETRRLLSLTSKYPIGEVTTLMS</sequence>